<reference evidence="1 2" key="1">
    <citation type="submission" date="2015-06" db="EMBL/GenBank/DDBJ databases">
        <authorList>
            <person name="Zeng Y."/>
            <person name="Huang Y."/>
        </authorList>
    </citation>
    <scope>NUCLEOTIDE SEQUENCE [LARGE SCALE GENOMIC DNA]</scope>
    <source>
        <strain evidence="1 2">PQ-2</strain>
    </source>
</reference>
<dbReference type="RefSeq" id="WP_047820747.1">
    <property type="nucleotide sequence ID" value="NZ_CP011770.1"/>
</dbReference>
<dbReference type="PATRIC" id="fig|1348774.3.peg.1870"/>
<dbReference type="Proteomes" id="UP000035287">
    <property type="component" value="Chromosome"/>
</dbReference>
<protein>
    <submittedName>
        <fullName evidence="1">Uncharacterized protein</fullName>
    </submittedName>
</protein>
<dbReference type="AlphaFoldDB" id="A0A0G3XHK0"/>
<gene>
    <name evidence="1" type="ORF">AB433_08920</name>
</gene>
<proteinExistence type="predicted"/>
<evidence type="ECO:0000313" key="1">
    <source>
        <dbReference type="EMBL" id="AKM10069.1"/>
    </source>
</evidence>
<accession>A0A0G3XHK0</accession>
<sequence>MLPAIDRRTAPASPLTLEQSRKRFWWGVANPTDNQRTVMFAVLSVEAVWLGTMVVGRLVG</sequence>
<evidence type="ECO:0000313" key="2">
    <source>
        <dbReference type="Proteomes" id="UP000035287"/>
    </source>
</evidence>
<name>A0A0G3XHK0_9SPHN</name>
<dbReference type="STRING" id="1348774.AB433_08920"/>
<organism evidence="1 2">
    <name type="scientific">Croceicoccus naphthovorans</name>
    <dbReference type="NCBI Taxonomy" id="1348774"/>
    <lineage>
        <taxon>Bacteria</taxon>
        <taxon>Pseudomonadati</taxon>
        <taxon>Pseudomonadota</taxon>
        <taxon>Alphaproteobacteria</taxon>
        <taxon>Sphingomonadales</taxon>
        <taxon>Erythrobacteraceae</taxon>
        <taxon>Croceicoccus</taxon>
    </lineage>
</organism>
<dbReference type="OrthoDB" id="10001116at2"/>
<dbReference type="EMBL" id="CP011770">
    <property type="protein sequence ID" value="AKM10069.1"/>
    <property type="molecule type" value="Genomic_DNA"/>
</dbReference>
<dbReference type="KEGG" id="cna:AB433_08920"/>
<keyword evidence="2" id="KW-1185">Reference proteome</keyword>